<reference evidence="1" key="1">
    <citation type="submission" date="2022-04" db="EMBL/GenBank/DDBJ databases">
        <title>Genome of the entomopathogenic fungus Entomophthora muscae.</title>
        <authorList>
            <person name="Elya C."/>
            <person name="Lovett B.R."/>
            <person name="Lee E."/>
            <person name="Macias A.M."/>
            <person name="Hajek A.E."/>
            <person name="De Bivort B.L."/>
            <person name="Kasson M.T."/>
            <person name="De Fine Licht H.H."/>
            <person name="Stajich J.E."/>
        </authorList>
    </citation>
    <scope>NUCLEOTIDE SEQUENCE</scope>
    <source>
        <strain evidence="1">Berkeley</strain>
    </source>
</reference>
<gene>
    <name evidence="1" type="ORF">DSO57_1026337</name>
</gene>
<keyword evidence="2" id="KW-1185">Reference proteome</keyword>
<name>A0ACC2RGS8_9FUNG</name>
<evidence type="ECO:0000313" key="2">
    <source>
        <dbReference type="Proteomes" id="UP001165960"/>
    </source>
</evidence>
<accession>A0ACC2RGS8</accession>
<evidence type="ECO:0000313" key="1">
    <source>
        <dbReference type="EMBL" id="KAJ9049277.1"/>
    </source>
</evidence>
<sequence>MLVPLVKFVIFTLAPTLFLIWSTSPKLWTPISSSAYLADEDPSFLLYLLEFLPGKANGLLSTGEPLVCSLTCDDMEFTLLTVVPLSHLHKDSWVPAPVESIALSPTNSMPSTPEVAPRCTSWLVAAVFLMILNAYLPQLTPVQAAISFLHCMASWWVFLPGWEPSLNNISKEKKTGNYNSYQLKNLQKGIICHHKIDHV</sequence>
<dbReference type="EMBL" id="QTSX02007253">
    <property type="protein sequence ID" value="KAJ9049277.1"/>
    <property type="molecule type" value="Genomic_DNA"/>
</dbReference>
<comment type="caution">
    <text evidence="1">The sequence shown here is derived from an EMBL/GenBank/DDBJ whole genome shotgun (WGS) entry which is preliminary data.</text>
</comment>
<proteinExistence type="predicted"/>
<protein>
    <submittedName>
        <fullName evidence="1">Uncharacterized protein</fullName>
    </submittedName>
</protein>
<organism evidence="1 2">
    <name type="scientific">Entomophthora muscae</name>
    <dbReference type="NCBI Taxonomy" id="34485"/>
    <lineage>
        <taxon>Eukaryota</taxon>
        <taxon>Fungi</taxon>
        <taxon>Fungi incertae sedis</taxon>
        <taxon>Zoopagomycota</taxon>
        <taxon>Entomophthoromycotina</taxon>
        <taxon>Entomophthoromycetes</taxon>
        <taxon>Entomophthorales</taxon>
        <taxon>Entomophthoraceae</taxon>
        <taxon>Entomophthora</taxon>
    </lineage>
</organism>
<dbReference type="Proteomes" id="UP001165960">
    <property type="component" value="Unassembled WGS sequence"/>
</dbReference>